<sequence>MGEHFRLDVDVSALRRAQRQMVRHAEALGAGERVLRRAPDRWRQGWTGDASDFMAGQARELASDTRGFVRRLEAAEGAVKAFADRLDEAVDHELPDLNRRWEEAARVHDAAVKAADRQRARSMGNLPEGTTGQERQQARRETDEIRSSAVSVASGVHSAAKEKLEGEYDDLVNDLTRAARTMSRRLQESVPLPIKAGEAGPFTARGLAQHPMGRLPSDDLLRRLRDQAEKEYGGPAHDLLLELTKPSNDLAEVTEMLERARGLGLHPRQFKETLDQYWFLDAAADAGIDMSTWDPSKGAEFNRETIMKVYRYYGDLYLENSDLQWAGMANMIGPSFAGGFLDLGMVRSWAQKVDSMGSSPFGPVTPSATIDVLAGMTDEELTFYETTLLGMQKNIFFDQGRTHQAYNEGGIAAILEMYEAGAIPKDVYDAWVGLDSGDTQRVSDANVEFLRREQEVVIKEDYLRMYNRPLTGEAMTWVMTQIGKPSIPGAKSFAELYPVQMAVDTGPFNKVRIPGTPITLDNPLVVTVYVDTPFADGNVALFEDRWRLIKEDTLPAYQKLLSEDPELARALIAADVPERVEQYRLKNTLDDILEHLRDGWEIDRIEQ</sequence>
<evidence type="ECO:0000313" key="3">
    <source>
        <dbReference type="Proteomes" id="UP000307808"/>
    </source>
</evidence>
<keyword evidence="3" id="KW-1185">Reference proteome</keyword>
<comment type="caution">
    <text evidence="2">The sequence shown here is derived from an EMBL/GenBank/DDBJ whole genome shotgun (WGS) entry which is preliminary data.</text>
</comment>
<dbReference type="InterPro" id="IPR036689">
    <property type="entry name" value="ESAT-6-like_sf"/>
</dbReference>
<feature type="compositionally biased region" description="Low complexity" evidence="1">
    <location>
        <begin position="147"/>
        <end position="158"/>
    </location>
</feature>
<dbReference type="OrthoDB" id="4380938at2"/>
<dbReference type="EMBL" id="SZPY01000001">
    <property type="protein sequence ID" value="TKI64025.1"/>
    <property type="molecule type" value="Genomic_DNA"/>
</dbReference>
<dbReference type="SUPFAM" id="SSF140453">
    <property type="entry name" value="EsxAB dimer-like"/>
    <property type="match status" value="1"/>
</dbReference>
<gene>
    <name evidence="2" type="ORF">FC770_02275</name>
</gene>
<evidence type="ECO:0008006" key="4">
    <source>
        <dbReference type="Google" id="ProtNLM"/>
    </source>
</evidence>
<accession>A0A4U2YT82</accession>
<feature type="region of interest" description="Disordered" evidence="1">
    <location>
        <begin position="117"/>
        <end position="158"/>
    </location>
</feature>
<dbReference type="RefSeq" id="WP_137064489.1">
    <property type="nucleotide sequence ID" value="NZ_CP040748.1"/>
</dbReference>
<dbReference type="AlphaFoldDB" id="A0A4U2YT82"/>
<protein>
    <recommendedName>
        <fullName evidence="4">WXG100 family type VII secretion target</fullName>
    </recommendedName>
</protein>
<organism evidence="2 3">
    <name type="scientific">Nocardioides jishulii</name>
    <dbReference type="NCBI Taxonomy" id="2575440"/>
    <lineage>
        <taxon>Bacteria</taxon>
        <taxon>Bacillati</taxon>
        <taxon>Actinomycetota</taxon>
        <taxon>Actinomycetes</taxon>
        <taxon>Propionibacteriales</taxon>
        <taxon>Nocardioidaceae</taxon>
        <taxon>Nocardioides</taxon>
    </lineage>
</organism>
<dbReference type="Proteomes" id="UP000307808">
    <property type="component" value="Unassembled WGS sequence"/>
</dbReference>
<evidence type="ECO:0000256" key="1">
    <source>
        <dbReference type="SAM" id="MobiDB-lite"/>
    </source>
</evidence>
<proteinExistence type="predicted"/>
<name>A0A4U2YT82_9ACTN</name>
<evidence type="ECO:0000313" key="2">
    <source>
        <dbReference type="EMBL" id="TKI64025.1"/>
    </source>
</evidence>
<feature type="compositionally biased region" description="Basic and acidic residues" evidence="1">
    <location>
        <begin position="136"/>
        <end position="146"/>
    </location>
</feature>
<reference evidence="2 3" key="1">
    <citation type="submission" date="2019-04" db="EMBL/GenBank/DDBJ databases">
        <authorList>
            <person name="Dong K."/>
        </authorList>
    </citation>
    <scope>NUCLEOTIDE SEQUENCE [LARGE SCALE GENOMIC DNA]</scope>
    <source>
        <strain evidence="3">dk3543</strain>
    </source>
</reference>